<dbReference type="OrthoDB" id="789253at2"/>
<dbReference type="Proteomes" id="UP000192980">
    <property type="component" value="Unassembled WGS sequence"/>
</dbReference>
<evidence type="ECO:0000313" key="1">
    <source>
        <dbReference type="EMBL" id="SMG47771.1"/>
    </source>
</evidence>
<protein>
    <submittedName>
        <fullName evidence="1">Uncharacterized protein</fullName>
    </submittedName>
</protein>
<proteinExistence type="predicted"/>
<dbReference type="InterPro" id="IPR011990">
    <property type="entry name" value="TPR-like_helical_dom_sf"/>
</dbReference>
<gene>
    <name evidence="1" type="ORF">SAMN05660862_3490</name>
</gene>
<dbReference type="EMBL" id="FXAU01000007">
    <property type="protein sequence ID" value="SMG47771.1"/>
    <property type="molecule type" value="Genomic_DNA"/>
</dbReference>
<reference evidence="1 2" key="1">
    <citation type="submission" date="2017-04" db="EMBL/GenBank/DDBJ databases">
        <authorList>
            <person name="Afonso C.L."/>
            <person name="Miller P.J."/>
            <person name="Scott M.A."/>
            <person name="Spackman E."/>
            <person name="Goraichik I."/>
            <person name="Dimitrov K.M."/>
            <person name="Suarez D.L."/>
            <person name="Swayne D.E."/>
        </authorList>
    </citation>
    <scope>NUCLEOTIDE SEQUENCE [LARGE SCALE GENOMIC DNA]</scope>
    <source>
        <strain evidence="1 2">DSM 22418</strain>
    </source>
</reference>
<dbReference type="AlphaFoldDB" id="A0A1X7L1Q6"/>
<name>A0A1X7L1Q6_9SPHI</name>
<accession>A0A1X7L1Q6</accession>
<dbReference type="RefSeq" id="WP_085474170.1">
    <property type="nucleotide sequence ID" value="NZ_CP038029.1"/>
</dbReference>
<dbReference type="Gene3D" id="1.25.40.10">
    <property type="entry name" value="Tetratricopeptide repeat domain"/>
    <property type="match status" value="1"/>
</dbReference>
<evidence type="ECO:0000313" key="2">
    <source>
        <dbReference type="Proteomes" id="UP000192980"/>
    </source>
</evidence>
<dbReference type="SUPFAM" id="SSF48452">
    <property type="entry name" value="TPR-like"/>
    <property type="match status" value="1"/>
</dbReference>
<organism evidence="1 2">
    <name type="scientific">Sphingobacterium psychroaquaticum</name>
    <dbReference type="NCBI Taxonomy" id="561061"/>
    <lineage>
        <taxon>Bacteria</taxon>
        <taxon>Pseudomonadati</taxon>
        <taxon>Bacteroidota</taxon>
        <taxon>Sphingobacteriia</taxon>
        <taxon>Sphingobacteriales</taxon>
        <taxon>Sphingobacteriaceae</taxon>
        <taxon>Sphingobacterium</taxon>
    </lineage>
</organism>
<sequence length="381" mass="43419">MQFKNTDVYKYLFGERVIFLQKTFTMFLVCLVLAGQGEVKGQEDPSGAIKKYDKSFAGIGPQVYFLPPTRSPEEDLVNSYREKVPFQDSIARALDFQRLVEEFKPTSNATSIQSLFVTMPVTKADWFHLIEKETDEGNYAVAYGLLHAYADQALRGKDIKETLGLLNKALEQAQKGNNALDISTIQYNLSNVYFYNKDVLNAGRFQEERYKNAVQQKSGIEQAASLIKIALIQAYDKDYRSAEDNIIRKAIPLLNKAKAYDQKVGAWVSLARIYQWQNKHTEAQWFLIQARDLAKSKDISDDLAEIEYLLAYSKLAQKNYGVAQQELVNADKLAKLEKNKVLQLAIVDRLGQVYLDSRDLKKAASLLQDYQTLKAEIFNNK</sequence>
<keyword evidence="2" id="KW-1185">Reference proteome</keyword>